<feature type="region of interest" description="Disordered" evidence="1">
    <location>
        <begin position="45"/>
        <end position="90"/>
    </location>
</feature>
<sequence length="90" mass="10433">MVLLEVERLHASVTKISKKYEHLHCKNIELEHDYRVLKHNWEMTHPQGTRLDHTQDVGHTQPNQPMQSSHSAPAQSRLCRGKGHLHPEST</sequence>
<name>A0AAD4V6E0_PRUDU</name>
<organism evidence="2 3">
    <name type="scientific">Prunus dulcis</name>
    <name type="common">Almond</name>
    <name type="synonym">Amygdalus dulcis</name>
    <dbReference type="NCBI Taxonomy" id="3755"/>
    <lineage>
        <taxon>Eukaryota</taxon>
        <taxon>Viridiplantae</taxon>
        <taxon>Streptophyta</taxon>
        <taxon>Embryophyta</taxon>
        <taxon>Tracheophyta</taxon>
        <taxon>Spermatophyta</taxon>
        <taxon>Magnoliopsida</taxon>
        <taxon>eudicotyledons</taxon>
        <taxon>Gunneridae</taxon>
        <taxon>Pentapetalae</taxon>
        <taxon>rosids</taxon>
        <taxon>fabids</taxon>
        <taxon>Rosales</taxon>
        <taxon>Rosaceae</taxon>
        <taxon>Amygdaloideae</taxon>
        <taxon>Amygdaleae</taxon>
        <taxon>Prunus</taxon>
    </lineage>
</organism>
<protein>
    <submittedName>
        <fullName evidence="2">Uncharacterized protein</fullName>
    </submittedName>
</protein>
<reference evidence="2 3" key="1">
    <citation type="journal article" date="2022" name="G3 (Bethesda)">
        <title>Whole-genome sequence and methylome profiling of the almond [Prunus dulcis (Mill.) D.A. Webb] cultivar 'Nonpareil'.</title>
        <authorList>
            <person name="D'Amico-Willman K.M."/>
            <person name="Ouma W.Z."/>
            <person name="Meulia T."/>
            <person name="Sideli G.M."/>
            <person name="Gradziel T.M."/>
            <person name="Fresnedo-Ramirez J."/>
        </authorList>
    </citation>
    <scope>NUCLEOTIDE SEQUENCE [LARGE SCALE GENOMIC DNA]</scope>
    <source>
        <strain evidence="2">Clone GOH B32 T37-40</strain>
    </source>
</reference>
<comment type="caution">
    <text evidence="2">The sequence shown here is derived from an EMBL/GenBank/DDBJ whole genome shotgun (WGS) entry which is preliminary data.</text>
</comment>
<feature type="compositionally biased region" description="Polar residues" evidence="1">
    <location>
        <begin position="57"/>
        <end position="74"/>
    </location>
</feature>
<proteinExistence type="predicted"/>
<dbReference type="EMBL" id="JAJFAZ020000007">
    <property type="protein sequence ID" value="KAI5319379.1"/>
    <property type="molecule type" value="Genomic_DNA"/>
</dbReference>
<dbReference type="Proteomes" id="UP001054821">
    <property type="component" value="Chromosome 7"/>
</dbReference>
<dbReference type="AlphaFoldDB" id="A0AAD4V6E0"/>
<evidence type="ECO:0000256" key="1">
    <source>
        <dbReference type="SAM" id="MobiDB-lite"/>
    </source>
</evidence>
<evidence type="ECO:0000313" key="3">
    <source>
        <dbReference type="Proteomes" id="UP001054821"/>
    </source>
</evidence>
<keyword evidence="3" id="KW-1185">Reference proteome</keyword>
<gene>
    <name evidence="2" type="ORF">L3X38_039087</name>
</gene>
<accession>A0AAD4V6E0</accession>
<evidence type="ECO:0000313" key="2">
    <source>
        <dbReference type="EMBL" id="KAI5319379.1"/>
    </source>
</evidence>